<reference evidence="13" key="1">
    <citation type="submission" date="2020-10" db="EMBL/GenBank/DDBJ databases">
        <authorList>
            <person name="Gilroy R."/>
        </authorList>
    </citation>
    <scope>NUCLEOTIDE SEQUENCE</scope>
    <source>
        <strain evidence="13">ChiSjej4B22-8148</strain>
    </source>
</reference>
<evidence type="ECO:0000256" key="8">
    <source>
        <dbReference type="ARBA" id="ARBA00023014"/>
    </source>
</evidence>
<dbReference type="GO" id="GO:0006094">
    <property type="term" value="P:gluconeogenesis"/>
    <property type="evidence" value="ECO:0007669"/>
    <property type="project" value="UniProtKB-KW"/>
</dbReference>
<evidence type="ECO:0000256" key="3">
    <source>
        <dbReference type="ARBA" id="ARBA00008636"/>
    </source>
</evidence>
<dbReference type="PANTHER" id="PTHR30182">
    <property type="entry name" value="L-SERINE DEHYDRATASE"/>
    <property type="match status" value="1"/>
</dbReference>
<dbReference type="GO" id="GO:0003941">
    <property type="term" value="F:L-serine ammonia-lyase activity"/>
    <property type="evidence" value="ECO:0007669"/>
    <property type="project" value="UniProtKB-UniRule"/>
</dbReference>
<evidence type="ECO:0000256" key="1">
    <source>
        <dbReference type="ARBA" id="ARBA00001966"/>
    </source>
</evidence>
<comment type="pathway">
    <text evidence="2">Carbohydrate biosynthesis; gluconeogenesis.</text>
</comment>
<dbReference type="PANTHER" id="PTHR30182:SF1">
    <property type="entry name" value="L-SERINE DEHYDRATASE 1"/>
    <property type="match status" value="1"/>
</dbReference>
<keyword evidence="8 11" id="KW-0411">Iron-sulfur</keyword>
<comment type="caution">
    <text evidence="13">The sequence shown here is derived from an EMBL/GenBank/DDBJ whole genome shotgun (WGS) entry which is preliminary data.</text>
</comment>
<evidence type="ECO:0000313" key="13">
    <source>
        <dbReference type="EMBL" id="HIR13569.1"/>
    </source>
</evidence>
<evidence type="ECO:0000259" key="12">
    <source>
        <dbReference type="Pfam" id="PF03313"/>
    </source>
</evidence>
<dbReference type="AlphaFoldDB" id="A0A9D1ADT6"/>
<keyword evidence="9 11" id="KW-0456">Lyase</keyword>
<evidence type="ECO:0000256" key="2">
    <source>
        <dbReference type="ARBA" id="ARBA00004742"/>
    </source>
</evidence>
<dbReference type="GO" id="GO:0046872">
    <property type="term" value="F:metal ion binding"/>
    <property type="evidence" value="ECO:0007669"/>
    <property type="project" value="UniProtKB-KW"/>
</dbReference>
<gene>
    <name evidence="13" type="primary">sdaAA</name>
    <name evidence="13" type="ORF">IAB31_06560</name>
</gene>
<dbReference type="EMBL" id="DVGK01000075">
    <property type="protein sequence ID" value="HIR13569.1"/>
    <property type="molecule type" value="Genomic_DNA"/>
</dbReference>
<dbReference type="Proteomes" id="UP000886757">
    <property type="component" value="Unassembled WGS sequence"/>
</dbReference>
<comment type="catalytic activity">
    <reaction evidence="10 11">
        <text>L-serine = pyruvate + NH4(+)</text>
        <dbReference type="Rhea" id="RHEA:19169"/>
        <dbReference type="ChEBI" id="CHEBI:15361"/>
        <dbReference type="ChEBI" id="CHEBI:28938"/>
        <dbReference type="ChEBI" id="CHEBI:33384"/>
        <dbReference type="EC" id="4.3.1.17"/>
    </reaction>
</comment>
<comment type="similarity">
    <text evidence="3 11">Belongs to the iron-sulfur dependent L-serine dehydratase family.</text>
</comment>
<keyword evidence="6 11" id="KW-0479">Metal-binding</keyword>
<keyword evidence="4 11" id="KW-0312">Gluconeogenesis</keyword>
<evidence type="ECO:0000313" key="14">
    <source>
        <dbReference type="Proteomes" id="UP000886757"/>
    </source>
</evidence>
<dbReference type="InterPro" id="IPR005130">
    <property type="entry name" value="Ser_deHydtase-like_asu"/>
</dbReference>
<feature type="domain" description="Serine dehydratase-like alpha subunit" evidence="12">
    <location>
        <begin position="16"/>
        <end position="275"/>
    </location>
</feature>
<evidence type="ECO:0000256" key="5">
    <source>
        <dbReference type="ARBA" id="ARBA00022485"/>
    </source>
</evidence>
<dbReference type="GO" id="GO:0051539">
    <property type="term" value="F:4 iron, 4 sulfur cluster binding"/>
    <property type="evidence" value="ECO:0007669"/>
    <property type="project" value="UniProtKB-UniRule"/>
</dbReference>
<evidence type="ECO:0000256" key="11">
    <source>
        <dbReference type="RuleBase" id="RU366059"/>
    </source>
</evidence>
<evidence type="ECO:0000256" key="7">
    <source>
        <dbReference type="ARBA" id="ARBA00023004"/>
    </source>
</evidence>
<evidence type="ECO:0000256" key="4">
    <source>
        <dbReference type="ARBA" id="ARBA00022432"/>
    </source>
</evidence>
<reference evidence="13" key="2">
    <citation type="journal article" date="2021" name="PeerJ">
        <title>Extensive microbial diversity within the chicken gut microbiome revealed by metagenomics and culture.</title>
        <authorList>
            <person name="Gilroy R."/>
            <person name="Ravi A."/>
            <person name="Getino M."/>
            <person name="Pursley I."/>
            <person name="Horton D.L."/>
            <person name="Alikhan N.F."/>
            <person name="Baker D."/>
            <person name="Gharbi K."/>
            <person name="Hall N."/>
            <person name="Watson M."/>
            <person name="Adriaenssens E.M."/>
            <person name="Foster-Nyarko E."/>
            <person name="Jarju S."/>
            <person name="Secka A."/>
            <person name="Antonio M."/>
            <person name="Oren A."/>
            <person name="Chaudhuri R.R."/>
            <person name="La Ragione R."/>
            <person name="Hildebrand F."/>
            <person name="Pallen M.J."/>
        </authorList>
    </citation>
    <scope>NUCLEOTIDE SEQUENCE</scope>
    <source>
        <strain evidence="13">ChiSjej4B22-8148</strain>
    </source>
</reference>
<accession>A0A9D1ADT6</accession>
<dbReference type="InterPro" id="IPR004642">
    <property type="entry name" value="Ser_deHydtase_asu"/>
</dbReference>
<protein>
    <recommendedName>
        <fullName evidence="11">L-serine dehydratase</fullName>
        <ecNumber evidence="11">4.3.1.17</ecNumber>
    </recommendedName>
</protein>
<name>A0A9D1ADT6_9FIRM</name>
<dbReference type="EC" id="4.3.1.17" evidence="11"/>
<dbReference type="InterPro" id="IPR051318">
    <property type="entry name" value="Fe-S_L-Ser"/>
</dbReference>
<sequence length="291" mass="30551">MAFGSLKVILETAEQKKVPFWEAVLLDDMNERNVKREESLKQMERLWHAMLEAAAAYDGKLRSNSGLVGGDGQKMEEYVKRGDTLCGPFVGKVLTGALQMGESNACMKRIVAAPTAGSCGVLPAVLVPYFQERGIQEQRILEALYTAAGIGQVIALRASISGAAGGCQAEIGSASAMAAGALVQLQGGDSEQIIHGAAIALKNLLGLVCDPVAGLVEIPCVKRNAAGAVIALSAADLALAGIRSRISPDQVIDAMKEVGDRMDESLRETGRGGLAATEDGREFAARLRQSV</sequence>
<proteinExistence type="inferred from homology"/>
<evidence type="ECO:0000256" key="9">
    <source>
        <dbReference type="ARBA" id="ARBA00023239"/>
    </source>
</evidence>
<dbReference type="NCBIfam" id="TIGR00718">
    <property type="entry name" value="sda_alpha"/>
    <property type="match status" value="1"/>
</dbReference>
<evidence type="ECO:0000256" key="10">
    <source>
        <dbReference type="ARBA" id="ARBA00049406"/>
    </source>
</evidence>
<organism evidence="13 14">
    <name type="scientific">Candidatus Choladousia intestinavium</name>
    <dbReference type="NCBI Taxonomy" id="2840727"/>
    <lineage>
        <taxon>Bacteria</taxon>
        <taxon>Bacillati</taxon>
        <taxon>Bacillota</taxon>
        <taxon>Clostridia</taxon>
        <taxon>Lachnospirales</taxon>
        <taxon>Lachnospiraceae</taxon>
        <taxon>Lachnospiraceae incertae sedis</taxon>
        <taxon>Candidatus Choladousia</taxon>
    </lineage>
</organism>
<dbReference type="Pfam" id="PF03313">
    <property type="entry name" value="SDH_alpha"/>
    <property type="match status" value="1"/>
</dbReference>
<evidence type="ECO:0000256" key="6">
    <source>
        <dbReference type="ARBA" id="ARBA00022723"/>
    </source>
</evidence>
<keyword evidence="5 11" id="KW-0004">4Fe-4S</keyword>
<comment type="cofactor">
    <cofactor evidence="1 11">
        <name>[4Fe-4S] cluster</name>
        <dbReference type="ChEBI" id="CHEBI:49883"/>
    </cofactor>
</comment>
<keyword evidence="7 11" id="KW-0408">Iron</keyword>